<evidence type="ECO:0000313" key="1">
    <source>
        <dbReference type="EMBL" id="CAK56864.1"/>
    </source>
</evidence>
<proteinExistence type="predicted"/>
<dbReference type="InParanoid" id="A0BE97"/>
<protein>
    <submittedName>
        <fullName evidence="1">Uncharacterized protein</fullName>
    </submittedName>
</protein>
<organism evidence="1 2">
    <name type="scientific">Paramecium tetraurelia</name>
    <dbReference type="NCBI Taxonomy" id="5888"/>
    <lineage>
        <taxon>Eukaryota</taxon>
        <taxon>Sar</taxon>
        <taxon>Alveolata</taxon>
        <taxon>Ciliophora</taxon>
        <taxon>Intramacronucleata</taxon>
        <taxon>Oligohymenophorea</taxon>
        <taxon>Peniculida</taxon>
        <taxon>Parameciidae</taxon>
        <taxon>Paramecium</taxon>
    </lineage>
</organism>
<name>A0BE97_PARTE</name>
<dbReference type="HOGENOM" id="CLU_2282873_0_0_1"/>
<gene>
    <name evidence="1" type="ORF">GSPATT00027897001</name>
</gene>
<dbReference type="GeneID" id="5010046"/>
<dbReference type="RefSeq" id="XP_001424262.1">
    <property type="nucleotide sequence ID" value="XM_001424225.1"/>
</dbReference>
<evidence type="ECO:0000313" key="2">
    <source>
        <dbReference type="Proteomes" id="UP000000600"/>
    </source>
</evidence>
<keyword evidence="2" id="KW-1185">Reference proteome</keyword>
<dbReference type="Proteomes" id="UP000000600">
    <property type="component" value="Unassembled WGS sequence"/>
</dbReference>
<dbReference type="EMBL" id="CT867988">
    <property type="protein sequence ID" value="CAK56864.1"/>
    <property type="molecule type" value="Genomic_DNA"/>
</dbReference>
<dbReference type="AlphaFoldDB" id="A0BE97"/>
<dbReference type="KEGG" id="ptm:GSPATT00027897001"/>
<sequence length="102" mass="11948">MESGNYYKLQFEQMGNSCCNHHEINQLQLLNHIQILALMIKSIENLDSNQDDDELILPMQKYTTLSAVCKIELYYTLDKDEEDYTIANSKEISKNKPQQFIL</sequence>
<accession>A0BE97</accession>
<reference evidence="1 2" key="1">
    <citation type="journal article" date="2006" name="Nature">
        <title>Global trends of whole-genome duplications revealed by the ciliate Paramecium tetraurelia.</title>
        <authorList>
            <consortium name="Genoscope"/>
            <person name="Aury J.-M."/>
            <person name="Jaillon O."/>
            <person name="Duret L."/>
            <person name="Noel B."/>
            <person name="Jubin C."/>
            <person name="Porcel B.M."/>
            <person name="Segurens B."/>
            <person name="Daubin V."/>
            <person name="Anthouard V."/>
            <person name="Aiach N."/>
            <person name="Arnaiz O."/>
            <person name="Billaut A."/>
            <person name="Beisson J."/>
            <person name="Blanc I."/>
            <person name="Bouhouche K."/>
            <person name="Camara F."/>
            <person name="Duharcourt S."/>
            <person name="Guigo R."/>
            <person name="Gogendeau D."/>
            <person name="Katinka M."/>
            <person name="Keller A.-M."/>
            <person name="Kissmehl R."/>
            <person name="Klotz C."/>
            <person name="Koll F."/>
            <person name="Le Moue A."/>
            <person name="Lepere C."/>
            <person name="Malinsky S."/>
            <person name="Nowacki M."/>
            <person name="Nowak J.K."/>
            <person name="Plattner H."/>
            <person name="Poulain J."/>
            <person name="Ruiz F."/>
            <person name="Serrano V."/>
            <person name="Zagulski M."/>
            <person name="Dessen P."/>
            <person name="Betermier M."/>
            <person name="Weissenbach J."/>
            <person name="Scarpelli C."/>
            <person name="Schachter V."/>
            <person name="Sperling L."/>
            <person name="Meyer E."/>
            <person name="Cohen J."/>
            <person name="Wincker P."/>
        </authorList>
    </citation>
    <scope>NUCLEOTIDE SEQUENCE [LARGE SCALE GENOMIC DNA]</scope>
    <source>
        <strain evidence="1 2">Stock d4-2</strain>
    </source>
</reference>